<evidence type="ECO:0000256" key="3">
    <source>
        <dbReference type="ARBA" id="ARBA00022475"/>
    </source>
</evidence>
<evidence type="ECO:0000256" key="4">
    <source>
        <dbReference type="ARBA" id="ARBA00022692"/>
    </source>
</evidence>
<dbReference type="AlphaFoldDB" id="A0A251WV41"/>
<keyword evidence="7" id="KW-0653">Protein transport</keyword>
<evidence type="ECO:0000256" key="8">
    <source>
        <dbReference type="SAM" id="Phobius"/>
    </source>
</evidence>
<dbReference type="RefSeq" id="WP_086452515.1">
    <property type="nucleotide sequence ID" value="NZ_MSPP01000008.1"/>
</dbReference>
<comment type="similarity">
    <text evidence="2 7">Belongs to the ExbD/TolR family.</text>
</comment>
<proteinExistence type="inferred from homology"/>
<keyword evidence="4 7" id="KW-0812">Transmembrane</keyword>
<evidence type="ECO:0000313" key="10">
    <source>
        <dbReference type="Proteomes" id="UP000194664"/>
    </source>
</evidence>
<gene>
    <name evidence="9" type="ORF">BVC71_15040</name>
</gene>
<dbReference type="Proteomes" id="UP000194664">
    <property type="component" value="Unassembled WGS sequence"/>
</dbReference>
<dbReference type="InterPro" id="IPR003400">
    <property type="entry name" value="ExbD"/>
</dbReference>
<keyword evidence="5 8" id="KW-1133">Transmembrane helix</keyword>
<comment type="subcellular location">
    <subcellularLocation>
        <location evidence="1">Cell membrane</location>
        <topology evidence="1">Single-pass membrane protein</topology>
    </subcellularLocation>
    <subcellularLocation>
        <location evidence="7">Cell membrane</location>
        <topology evidence="7">Single-pass type II membrane protein</topology>
    </subcellularLocation>
</comment>
<dbReference type="GO" id="GO:0022857">
    <property type="term" value="F:transmembrane transporter activity"/>
    <property type="evidence" value="ECO:0007669"/>
    <property type="project" value="InterPro"/>
</dbReference>
<reference evidence="9 10" key="1">
    <citation type="submission" date="2016-12" db="EMBL/GenBank/DDBJ databases">
        <title>The draft genome sequence of HSLHS2.</title>
        <authorList>
            <person name="Hu D."/>
            <person name="Wang L."/>
            <person name="Shao Z."/>
        </authorList>
    </citation>
    <scope>NUCLEOTIDE SEQUENCE [LARGE SCALE GENOMIC DNA]</scope>
    <source>
        <strain evidence="9">MCCC 1A06712</strain>
    </source>
</reference>
<evidence type="ECO:0000256" key="5">
    <source>
        <dbReference type="ARBA" id="ARBA00022989"/>
    </source>
</evidence>
<keyword evidence="10" id="KW-1185">Reference proteome</keyword>
<keyword evidence="6 8" id="KW-0472">Membrane</keyword>
<dbReference type="EMBL" id="MSPP01000008">
    <property type="protein sequence ID" value="OUD08121.1"/>
    <property type="molecule type" value="Genomic_DNA"/>
</dbReference>
<evidence type="ECO:0000256" key="2">
    <source>
        <dbReference type="ARBA" id="ARBA00005811"/>
    </source>
</evidence>
<evidence type="ECO:0000313" key="9">
    <source>
        <dbReference type="EMBL" id="OUD08121.1"/>
    </source>
</evidence>
<sequence length="130" mass="13883">MALRQPISRQRQEPTIALINIVFLMLVFFLVAGTITANQAGDVNLVTVADLAGQQPADAVVIYADGSIYLRGEPVDVQSAVLAMSSDTSDVVRLMPDRDLPAQELVRIAGEFANSGAKNIVVVTERGTSQ</sequence>
<comment type="caution">
    <text evidence="9">The sequence shown here is derived from an EMBL/GenBank/DDBJ whole genome shotgun (WGS) entry which is preliminary data.</text>
</comment>
<dbReference type="Pfam" id="PF02472">
    <property type="entry name" value="ExbD"/>
    <property type="match status" value="1"/>
</dbReference>
<evidence type="ECO:0000256" key="6">
    <source>
        <dbReference type="ARBA" id="ARBA00023136"/>
    </source>
</evidence>
<protein>
    <recommendedName>
        <fullName evidence="11">Biopolymer transporter ExbD</fullName>
    </recommendedName>
</protein>
<name>A0A251WV41_9RHOB</name>
<dbReference type="OrthoDB" id="8479787at2"/>
<evidence type="ECO:0000256" key="7">
    <source>
        <dbReference type="RuleBase" id="RU003879"/>
    </source>
</evidence>
<evidence type="ECO:0000256" key="1">
    <source>
        <dbReference type="ARBA" id="ARBA00004162"/>
    </source>
</evidence>
<keyword evidence="7" id="KW-0813">Transport</keyword>
<dbReference type="GO" id="GO:0015031">
    <property type="term" value="P:protein transport"/>
    <property type="evidence" value="ECO:0007669"/>
    <property type="project" value="UniProtKB-KW"/>
</dbReference>
<keyword evidence="3" id="KW-1003">Cell membrane</keyword>
<organism evidence="9 10">
    <name type="scientific">Marivivens niveibacter</name>
    <dbReference type="NCBI Taxonomy" id="1930667"/>
    <lineage>
        <taxon>Bacteria</taxon>
        <taxon>Pseudomonadati</taxon>
        <taxon>Pseudomonadota</taxon>
        <taxon>Alphaproteobacteria</taxon>
        <taxon>Rhodobacterales</taxon>
        <taxon>Paracoccaceae</taxon>
        <taxon>Marivivens group</taxon>
        <taxon>Marivivens</taxon>
    </lineage>
</organism>
<feature type="transmembrane region" description="Helical" evidence="8">
    <location>
        <begin position="16"/>
        <end position="35"/>
    </location>
</feature>
<accession>A0A251WV41</accession>
<dbReference type="GO" id="GO:0005886">
    <property type="term" value="C:plasma membrane"/>
    <property type="evidence" value="ECO:0007669"/>
    <property type="project" value="UniProtKB-SubCell"/>
</dbReference>
<evidence type="ECO:0008006" key="11">
    <source>
        <dbReference type="Google" id="ProtNLM"/>
    </source>
</evidence>